<reference evidence="3" key="2">
    <citation type="submission" date="2009-11" db="EMBL/GenBank/DDBJ databases">
        <title>The Genome Sequence of Allomyces macrogynus strain ATCC 38327.</title>
        <authorList>
            <consortium name="The Broad Institute Genome Sequencing Platform"/>
            <person name="Russ C."/>
            <person name="Cuomo C."/>
            <person name="Shea T."/>
            <person name="Young S.K."/>
            <person name="Zeng Q."/>
            <person name="Koehrsen M."/>
            <person name="Haas B."/>
            <person name="Borodovsky M."/>
            <person name="Guigo R."/>
            <person name="Alvarado L."/>
            <person name="Berlin A."/>
            <person name="Borenstein D."/>
            <person name="Chen Z."/>
            <person name="Engels R."/>
            <person name="Freedman E."/>
            <person name="Gellesch M."/>
            <person name="Goldberg J."/>
            <person name="Griggs A."/>
            <person name="Gujja S."/>
            <person name="Heiman D."/>
            <person name="Hepburn T."/>
            <person name="Howarth C."/>
            <person name="Jen D."/>
            <person name="Larson L."/>
            <person name="Lewis B."/>
            <person name="Mehta T."/>
            <person name="Park D."/>
            <person name="Pearson M."/>
            <person name="Roberts A."/>
            <person name="Saif S."/>
            <person name="Shenoy N."/>
            <person name="Sisk P."/>
            <person name="Stolte C."/>
            <person name="Sykes S."/>
            <person name="Walk T."/>
            <person name="White J."/>
            <person name="Yandava C."/>
            <person name="Burger G."/>
            <person name="Gray M.W."/>
            <person name="Holland P.W.H."/>
            <person name="King N."/>
            <person name="Lang F.B.F."/>
            <person name="Roger A.J."/>
            <person name="Ruiz-Trillo I."/>
            <person name="Lander E."/>
            <person name="Nusbaum C."/>
        </authorList>
    </citation>
    <scope>NUCLEOTIDE SEQUENCE [LARGE SCALE GENOMIC DNA]</scope>
    <source>
        <strain evidence="3">ATCC 38327</strain>
    </source>
</reference>
<dbReference type="InterPro" id="IPR001806">
    <property type="entry name" value="Small_GTPase"/>
</dbReference>
<dbReference type="STRING" id="578462.A0A0L0S0V9"/>
<reference evidence="2 3" key="1">
    <citation type="submission" date="2009-11" db="EMBL/GenBank/DDBJ databases">
        <title>Annotation of Allomyces macrogynus ATCC 38327.</title>
        <authorList>
            <consortium name="The Broad Institute Genome Sequencing Platform"/>
            <person name="Russ C."/>
            <person name="Cuomo C."/>
            <person name="Burger G."/>
            <person name="Gray M.W."/>
            <person name="Holland P.W.H."/>
            <person name="King N."/>
            <person name="Lang F.B.F."/>
            <person name="Roger A.J."/>
            <person name="Ruiz-Trillo I."/>
            <person name="Young S.K."/>
            <person name="Zeng Q."/>
            <person name="Gargeya S."/>
            <person name="Fitzgerald M."/>
            <person name="Haas B."/>
            <person name="Abouelleil A."/>
            <person name="Alvarado L."/>
            <person name="Arachchi H.M."/>
            <person name="Berlin A."/>
            <person name="Chapman S.B."/>
            <person name="Gearin G."/>
            <person name="Goldberg J."/>
            <person name="Griggs A."/>
            <person name="Gujja S."/>
            <person name="Hansen M."/>
            <person name="Heiman D."/>
            <person name="Howarth C."/>
            <person name="Larimer J."/>
            <person name="Lui A."/>
            <person name="MacDonald P.J.P."/>
            <person name="McCowen C."/>
            <person name="Montmayeur A."/>
            <person name="Murphy C."/>
            <person name="Neiman D."/>
            <person name="Pearson M."/>
            <person name="Priest M."/>
            <person name="Roberts A."/>
            <person name="Saif S."/>
            <person name="Shea T."/>
            <person name="Sisk P."/>
            <person name="Stolte C."/>
            <person name="Sykes S."/>
            <person name="Wortman J."/>
            <person name="Nusbaum C."/>
            <person name="Birren B."/>
        </authorList>
    </citation>
    <scope>NUCLEOTIDE SEQUENCE [LARGE SCALE GENOMIC DNA]</scope>
    <source>
        <strain evidence="2 3">ATCC 38327</strain>
    </source>
</reference>
<dbReference type="OMA" id="KMWGQPS"/>
<dbReference type="InterPro" id="IPR027417">
    <property type="entry name" value="P-loop_NTPase"/>
</dbReference>
<dbReference type="SUPFAM" id="SSF52540">
    <property type="entry name" value="P-loop containing nucleoside triphosphate hydrolases"/>
    <property type="match status" value="1"/>
</dbReference>
<evidence type="ECO:0000256" key="1">
    <source>
        <dbReference type="ARBA" id="ARBA00022741"/>
    </source>
</evidence>
<dbReference type="AlphaFoldDB" id="A0A0L0S0V9"/>
<dbReference type="VEuPathDB" id="FungiDB:AMAG_01825"/>
<dbReference type="SMART" id="SM00174">
    <property type="entry name" value="RHO"/>
    <property type="match status" value="1"/>
</dbReference>
<dbReference type="OrthoDB" id="265044at2759"/>
<dbReference type="InterPro" id="IPR025662">
    <property type="entry name" value="Sigma_54_int_dom_ATP-bd_1"/>
</dbReference>
<name>A0A0L0S0V9_ALLM3</name>
<dbReference type="Proteomes" id="UP000054350">
    <property type="component" value="Unassembled WGS sequence"/>
</dbReference>
<keyword evidence="1" id="KW-0547">Nucleotide-binding</keyword>
<gene>
    <name evidence="2" type="ORF">AMAG_01825</name>
</gene>
<accession>A0A0L0S0V9</accession>
<dbReference type="GO" id="GO:0005525">
    <property type="term" value="F:GTP binding"/>
    <property type="evidence" value="ECO:0007669"/>
    <property type="project" value="InterPro"/>
</dbReference>
<dbReference type="Gene3D" id="3.40.50.300">
    <property type="entry name" value="P-loop containing nucleotide triphosphate hydrolases"/>
    <property type="match status" value="1"/>
</dbReference>
<dbReference type="SMART" id="SM00175">
    <property type="entry name" value="RAB"/>
    <property type="match status" value="1"/>
</dbReference>
<evidence type="ECO:0000313" key="2">
    <source>
        <dbReference type="EMBL" id="KNE55979.1"/>
    </source>
</evidence>
<dbReference type="PRINTS" id="PR00449">
    <property type="entry name" value="RASTRNSFRMNG"/>
</dbReference>
<dbReference type="EMBL" id="GG745329">
    <property type="protein sequence ID" value="KNE55979.1"/>
    <property type="molecule type" value="Genomic_DNA"/>
</dbReference>
<dbReference type="PANTHER" id="PTHR47978">
    <property type="match status" value="1"/>
</dbReference>
<dbReference type="PROSITE" id="PS51419">
    <property type="entry name" value="RAB"/>
    <property type="match status" value="1"/>
</dbReference>
<sequence length="196" mass="21262">MTTPAPSSRLCLRTKMVLLGDSGTGKSALAQVFHSEGASFPKVHMLNTTPELLVKTVAIPDTDASVELFVTDLPGLEPFLDVTKRHAHGASAFLLVFDSTNKDSFSGIGKWLKVAKTLRESEPLIGCLVATKCDLTKRRAVPAQQAQDVARSLDLEYFECSAATNFEVDSIFYYIANATYEAYEEHIKGLVGDSAS</sequence>
<dbReference type="GO" id="GO:0003924">
    <property type="term" value="F:GTPase activity"/>
    <property type="evidence" value="ECO:0007669"/>
    <property type="project" value="InterPro"/>
</dbReference>
<dbReference type="SMART" id="SM00173">
    <property type="entry name" value="RAS"/>
    <property type="match status" value="1"/>
</dbReference>
<dbReference type="eggNOG" id="KOG0079">
    <property type="taxonomic scope" value="Eukaryota"/>
</dbReference>
<dbReference type="PROSITE" id="PS00675">
    <property type="entry name" value="SIGMA54_INTERACT_1"/>
    <property type="match status" value="1"/>
</dbReference>
<dbReference type="PROSITE" id="PS51421">
    <property type="entry name" value="RAS"/>
    <property type="match status" value="1"/>
</dbReference>
<dbReference type="Pfam" id="PF00071">
    <property type="entry name" value="Ras"/>
    <property type="match status" value="1"/>
</dbReference>
<evidence type="ECO:0000313" key="3">
    <source>
        <dbReference type="Proteomes" id="UP000054350"/>
    </source>
</evidence>
<proteinExistence type="predicted"/>
<keyword evidence="3" id="KW-1185">Reference proteome</keyword>
<organism evidence="2 3">
    <name type="scientific">Allomyces macrogynus (strain ATCC 38327)</name>
    <name type="common">Allomyces javanicus var. macrogynus</name>
    <dbReference type="NCBI Taxonomy" id="578462"/>
    <lineage>
        <taxon>Eukaryota</taxon>
        <taxon>Fungi</taxon>
        <taxon>Fungi incertae sedis</taxon>
        <taxon>Blastocladiomycota</taxon>
        <taxon>Blastocladiomycetes</taxon>
        <taxon>Blastocladiales</taxon>
        <taxon>Blastocladiaceae</taxon>
        <taxon>Allomyces</taxon>
    </lineage>
</organism>
<protein>
    <submittedName>
        <fullName evidence="2">Small GTP-binding protein domain</fullName>
    </submittedName>
</protein>